<proteinExistence type="predicted"/>
<accession>A0AAU8C163</accession>
<dbReference type="AlphaFoldDB" id="A0AAU8C163"/>
<feature type="region of interest" description="Disordered" evidence="1">
    <location>
        <begin position="1"/>
        <end position="48"/>
    </location>
</feature>
<dbReference type="EMBL" id="CP159193">
    <property type="protein sequence ID" value="XCF09874.1"/>
    <property type="molecule type" value="Genomic_DNA"/>
</dbReference>
<gene>
    <name evidence="2" type="ORF">ABM428_12375</name>
</gene>
<dbReference type="KEGG" id="suly:ABM428_12375"/>
<evidence type="ECO:0000256" key="1">
    <source>
        <dbReference type="SAM" id="MobiDB-lite"/>
    </source>
</evidence>
<name>A0AAU8C163_9RHOB</name>
<reference evidence="2" key="2">
    <citation type="submission" date="2024-06" db="EMBL/GenBank/DDBJ databases">
        <authorList>
            <person name="Deng Y."/>
        </authorList>
    </citation>
    <scope>NUCLEOTIDE SEQUENCE</scope>
    <source>
        <strain evidence="2">TCYB15</strain>
    </source>
</reference>
<evidence type="ECO:0000313" key="2">
    <source>
        <dbReference type="EMBL" id="XCF09874.1"/>
    </source>
</evidence>
<organism evidence="2">
    <name type="scientific">Sulfitobacter sp. TCYB15</name>
    <dbReference type="NCBI Taxonomy" id="3229275"/>
    <lineage>
        <taxon>Bacteria</taxon>
        <taxon>Pseudomonadati</taxon>
        <taxon>Pseudomonadota</taxon>
        <taxon>Alphaproteobacteria</taxon>
        <taxon>Rhodobacterales</taxon>
        <taxon>Roseobacteraceae</taxon>
        <taxon>Sulfitobacter</taxon>
    </lineage>
</organism>
<protein>
    <submittedName>
        <fullName evidence="2">Uncharacterized protein</fullName>
    </submittedName>
</protein>
<sequence length="48" mass="4983">MALALACAGHGRNISRNPAPQKPTRPMRNGGAAPVKRSKTGTITGTLR</sequence>
<reference evidence="2" key="1">
    <citation type="journal article" date="2020" name="Int. J. Syst. Evol. Microbiol.">
        <title>Notification of changes in taxonomic opinion previously published outside the IJSEM.</title>
        <authorList>
            <person name="Oren A."/>
            <person name="Garrity G."/>
        </authorList>
    </citation>
    <scope>NUCLEOTIDE SEQUENCE</scope>
    <source>
        <strain evidence="2">TCYB15</strain>
    </source>
</reference>
<dbReference type="RefSeq" id="WP_340269510.1">
    <property type="nucleotide sequence ID" value="NZ_CP159193.1"/>
</dbReference>